<evidence type="ECO:0000313" key="2">
    <source>
        <dbReference type="Proteomes" id="UP000595437"/>
    </source>
</evidence>
<protein>
    <submittedName>
        <fullName evidence="1">Uncharacterized protein</fullName>
    </submittedName>
</protein>
<proteinExistence type="predicted"/>
<dbReference type="OrthoDB" id="2283219at2759"/>
<name>A0A7T8QRW8_CALRO</name>
<dbReference type="AlphaFoldDB" id="A0A7T8QRW8"/>
<dbReference type="Proteomes" id="UP000595437">
    <property type="component" value="Chromosome 3"/>
</dbReference>
<keyword evidence="2" id="KW-1185">Reference proteome</keyword>
<evidence type="ECO:0000313" key="1">
    <source>
        <dbReference type="EMBL" id="QQP52972.1"/>
    </source>
</evidence>
<organism evidence="1 2">
    <name type="scientific">Caligus rogercresseyi</name>
    <name type="common">Sea louse</name>
    <dbReference type="NCBI Taxonomy" id="217165"/>
    <lineage>
        <taxon>Eukaryota</taxon>
        <taxon>Metazoa</taxon>
        <taxon>Ecdysozoa</taxon>
        <taxon>Arthropoda</taxon>
        <taxon>Crustacea</taxon>
        <taxon>Multicrustacea</taxon>
        <taxon>Hexanauplia</taxon>
        <taxon>Copepoda</taxon>
        <taxon>Siphonostomatoida</taxon>
        <taxon>Caligidae</taxon>
        <taxon>Caligus</taxon>
    </lineage>
</organism>
<sequence length="105" mass="11676">MEQTRRDTVIELLCAGHRPAALIMALGVISSNGSVMPPHFFGLKEKVNTEFYLNVLKTVVVPWMDSVASGTLYTFQQDSAPAHKANSSVLAEENVPNFWDLYLHL</sequence>
<dbReference type="Gene3D" id="3.30.420.10">
    <property type="entry name" value="Ribonuclease H-like superfamily/Ribonuclease H"/>
    <property type="match status" value="1"/>
</dbReference>
<accession>A0A7T8QRW8</accession>
<reference evidence="2" key="1">
    <citation type="submission" date="2021-01" db="EMBL/GenBank/DDBJ databases">
        <title>Caligus Genome Assembly.</title>
        <authorList>
            <person name="Gallardo-Escarate C."/>
        </authorList>
    </citation>
    <scope>NUCLEOTIDE SEQUENCE [LARGE SCALE GENOMIC DNA]</scope>
</reference>
<dbReference type="EMBL" id="CP045892">
    <property type="protein sequence ID" value="QQP52972.1"/>
    <property type="molecule type" value="Genomic_DNA"/>
</dbReference>
<dbReference type="InterPro" id="IPR036397">
    <property type="entry name" value="RNaseH_sf"/>
</dbReference>
<dbReference type="GO" id="GO:0003676">
    <property type="term" value="F:nucleic acid binding"/>
    <property type="evidence" value="ECO:0007669"/>
    <property type="project" value="InterPro"/>
</dbReference>
<gene>
    <name evidence="1" type="ORF">FKW44_005285</name>
</gene>